<dbReference type="Proteomes" id="UP000537131">
    <property type="component" value="Unassembled WGS sequence"/>
</dbReference>
<dbReference type="EMBL" id="JABBNI010000012">
    <property type="protein sequence ID" value="NMM62297.1"/>
    <property type="molecule type" value="Genomic_DNA"/>
</dbReference>
<evidence type="ECO:0008006" key="5">
    <source>
        <dbReference type="Google" id="ProtNLM"/>
    </source>
</evidence>
<sequence length="219" mass="25032">MNDRELIEKYIPMAEFISAILGNNCEVVIHDVTIPNNSIIFIKNGHLSGRRVGGPLTNLVLNIIQNESYQSKDFVANYKAEGNFKTFRSASYFIKNEKNKIIGVICVNVDIEDYNNVKKLMDSLSFISNESVKEIEDIKTQDKFYDNVDALLHTIINDIIHDVNIDPQRMSAEEKMYVVKQLYDKGAFNLKGAVVEIAKTLQVSEPTIYRYLNKFKSSH</sequence>
<name>A0A7Y0HN49_9CLOT</name>
<evidence type="ECO:0000313" key="3">
    <source>
        <dbReference type="EMBL" id="NMM62297.1"/>
    </source>
</evidence>
<dbReference type="Pfam" id="PF08348">
    <property type="entry name" value="PAS_6"/>
    <property type="match status" value="1"/>
</dbReference>
<dbReference type="InterPro" id="IPR039445">
    <property type="entry name" value="DauR-like_HTH"/>
</dbReference>
<evidence type="ECO:0000313" key="4">
    <source>
        <dbReference type="Proteomes" id="UP000537131"/>
    </source>
</evidence>
<dbReference type="AlphaFoldDB" id="A0A7Y0HN49"/>
<evidence type="ECO:0000259" key="2">
    <source>
        <dbReference type="Pfam" id="PF13309"/>
    </source>
</evidence>
<dbReference type="PANTHER" id="PTHR35568:SF1">
    <property type="entry name" value="TRANSCRIPTIONAL REGULATOR DAUR"/>
    <property type="match status" value="1"/>
</dbReference>
<protein>
    <recommendedName>
        <fullName evidence="5">YheO-like PAS domain protein</fullName>
    </recommendedName>
</protein>
<proteinExistence type="predicted"/>
<reference evidence="3 4" key="1">
    <citation type="submission" date="2020-06" db="EMBL/GenBank/DDBJ databases">
        <title>Complete Genome Sequence of Clostridium muelleri sp. nov. P21T, an Acid-Alcohol Producing Acetogen Isolated from Old Hay.</title>
        <authorList>
            <person name="Duncan K.E."/>
            <person name="Tanner R.S."/>
        </authorList>
    </citation>
    <scope>NUCLEOTIDE SEQUENCE [LARGE SCALE GENOMIC DNA]</scope>
    <source>
        <strain evidence="3 4">P21</strain>
    </source>
</reference>
<dbReference type="PANTHER" id="PTHR35568">
    <property type="entry name" value="TRANSCRIPTIONAL REGULATOR DAUR"/>
    <property type="match status" value="1"/>
</dbReference>
<dbReference type="InterPro" id="IPR039446">
    <property type="entry name" value="DauR-like"/>
</dbReference>
<organism evidence="3 4">
    <name type="scientific">Clostridium muellerianum</name>
    <dbReference type="NCBI Taxonomy" id="2716538"/>
    <lineage>
        <taxon>Bacteria</taxon>
        <taxon>Bacillati</taxon>
        <taxon>Bacillota</taxon>
        <taxon>Clostridia</taxon>
        <taxon>Eubacteriales</taxon>
        <taxon>Clostridiaceae</taxon>
        <taxon>Clostridium</taxon>
    </lineage>
</organism>
<keyword evidence="4" id="KW-1185">Reference proteome</keyword>
<feature type="domain" description="Transcriptional regulator DauR-like HTH" evidence="2">
    <location>
        <begin position="152"/>
        <end position="213"/>
    </location>
</feature>
<gene>
    <name evidence="3" type="ORF">HBE96_06270</name>
</gene>
<feature type="domain" description="YheO-like" evidence="1">
    <location>
        <begin position="8"/>
        <end position="119"/>
    </location>
</feature>
<evidence type="ECO:0000259" key="1">
    <source>
        <dbReference type="Pfam" id="PF08348"/>
    </source>
</evidence>
<accession>A0A7Y0HN49</accession>
<dbReference type="Pfam" id="PF13309">
    <property type="entry name" value="HTH_22"/>
    <property type="match status" value="1"/>
</dbReference>
<comment type="caution">
    <text evidence="3">The sequence shown here is derived from an EMBL/GenBank/DDBJ whole genome shotgun (WGS) entry which is preliminary data.</text>
</comment>
<dbReference type="InterPro" id="IPR013559">
    <property type="entry name" value="YheO"/>
</dbReference>